<reference evidence="3 4" key="1">
    <citation type="submission" date="2020-02" db="EMBL/GenBank/DDBJ databases">
        <title>Whole-genome sequencing and comparative analysis of the genomes of Bacteroides thetaiotaomicron and Escherichia coli isolated from a healthy resident in Vietnam.</title>
        <authorList>
            <person name="Mohsin M."/>
            <person name="Tanaka K."/>
            <person name="Kawahara R."/>
            <person name="Kondo S."/>
            <person name="Noguchi H."/>
            <person name="Motooka D."/>
            <person name="Nakamura S."/>
            <person name="Khong D.T."/>
            <person name="Nguyen T.N."/>
            <person name="Tran H.T."/>
            <person name="Yamamoto Y."/>
        </authorList>
    </citation>
    <scope>NUCLEOTIDE SEQUENCE [LARGE SCALE GENOMIC DNA]</scope>
    <source>
        <strain evidence="3 4">F9-2</strain>
    </source>
</reference>
<accession>A0A679HTY9</accession>
<dbReference type="PANTHER" id="PTHR33295:SF8">
    <property type="entry name" value="AAA+ ATPASE DOMAIN-CONTAINING PROTEIN"/>
    <property type="match status" value="1"/>
</dbReference>
<sequence>MIQKDFLKEIIRQQEINLHAKEEGMIRDSLCTLPDIDNYALIVSGVRRCGKSTLLHQLLKKKHTESLYINFDDPRLYDFEISDFQKLDQLIAEAGNRVLMFDEIQIIKGWERYVRQKLDENFKVFVTGSNASLLSKELGTSLTGRHITSELFPFSFKEFCRFKDIEPNEHTTKEYMQLGGFPEYLKNPIEEILANLLDDILIRDIAVRYGIKDIRGLKRLTVFLLSNIGNLTSANKLREPAGINSTTTILEYLSHLEQSYLVSLVPMFDYSLKKQTINPKKIYAIDMGLVTSNVNRIKGDEGHKLENMVYNTLRLRYKDIYYHRRDNECDFITLEKGAITQAIQVCMELNADNQSREFDGLIDALKFYKLTEGYIITLNQEDVFQIENLKIKVIPYHKWQL</sequence>
<dbReference type="SUPFAM" id="SSF52540">
    <property type="entry name" value="P-loop containing nucleoside triphosphate hydrolases"/>
    <property type="match status" value="1"/>
</dbReference>
<dbReference type="InterPro" id="IPR027417">
    <property type="entry name" value="P-loop_NTPase"/>
</dbReference>
<dbReference type="Gene3D" id="3.40.50.300">
    <property type="entry name" value="P-loop containing nucleotide triphosphate hydrolases"/>
    <property type="match status" value="1"/>
</dbReference>
<evidence type="ECO:0000313" key="4">
    <source>
        <dbReference type="Proteomes" id="UP000500882"/>
    </source>
</evidence>
<organism evidence="3 4">
    <name type="scientific">Bacteroides thetaiotaomicron</name>
    <dbReference type="NCBI Taxonomy" id="818"/>
    <lineage>
        <taxon>Bacteria</taxon>
        <taxon>Pseudomonadati</taxon>
        <taxon>Bacteroidota</taxon>
        <taxon>Bacteroidia</taxon>
        <taxon>Bacteroidales</taxon>
        <taxon>Bacteroidaceae</taxon>
        <taxon>Bacteroides</taxon>
    </lineage>
</organism>
<evidence type="ECO:0000313" key="3">
    <source>
        <dbReference type="EMBL" id="BCA52342.1"/>
    </source>
</evidence>
<dbReference type="Proteomes" id="UP000500882">
    <property type="component" value="Chromosome"/>
</dbReference>
<protein>
    <recommendedName>
        <fullName evidence="5">ATP-binding protein</fullName>
    </recommendedName>
</protein>
<dbReference type="AlphaFoldDB" id="A0A679HTY9"/>
<gene>
    <name evidence="3" type="ORF">BatF92_42840</name>
</gene>
<evidence type="ECO:0000259" key="1">
    <source>
        <dbReference type="Pfam" id="PF13173"/>
    </source>
</evidence>
<name>A0A679HTY9_BACT4</name>
<dbReference type="InterPro" id="IPR025420">
    <property type="entry name" value="DUF4143"/>
</dbReference>
<evidence type="ECO:0008006" key="5">
    <source>
        <dbReference type="Google" id="ProtNLM"/>
    </source>
</evidence>
<feature type="domain" description="AAA" evidence="1">
    <location>
        <begin position="38"/>
        <end position="160"/>
    </location>
</feature>
<dbReference type="InterPro" id="IPR041682">
    <property type="entry name" value="AAA_14"/>
</dbReference>
<dbReference type="EMBL" id="AP022660">
    <property type="protein sequence ID" value="BCA52342.1"/>
    <property type="molecule type" value="Genomic_DNA"/>
</dbReference>
<dbReference type="PANTHER" id="PTHR33295">
    <property type="entry name" value="ATPASE"/>
    <property type="match status" value="1"/>
</dbReference>
<feature type="domain" description="DUF4143" evidence="2">
    <location>
        <begin position="203"/>
        <end position="346"/>
    </location>
</feature>
<proteinExistence type="predicted"/>
<dbReference type="Pfam" id="PF13635">
    <property type="entry name" value="DUF4143"/>
    <property type="match status" value="1"/>
</dbReference>
<dbReference type="Pfam" id="PF13173">
    <property type="entry name" value="AAA_14"/>
    <property type="match status" value="1"/>
</dbReference>
<dbReference type="RefSeq" id="WP_008761766.1">
    <property type="nucleotide sequence ID" value="NZ_AP022660.1"/>
</dbReference>
<evidence type="ECO:0000259" key="2">
    <source>
        <dbReference type="Pfam" id="PF13635"/>
    </source>
</evidence>